<dbReference type="Gene3D" id="4.10.800.10">
    <property type="entry name" value="Thyroglobulin type-1"/>
    <property type="match status" value="2"/>
</dbReference>
<protein>
    <recommendedName>
        <fullName evidence="7">Thyroglobulin type-1 domain-containing protein</fullName>
    </recommendedName>
</protein>
<evidence type="ECO:0000256" key="1">
    <source>
        <dbReference type="ARBA" id="ARBA00004613"/>
    </source>
</evidence>
<organism evidence="8 9">
    <name type="scientific">Ramazzottius varieornatus</name>
    <name type="common">Water bear</name>
    <name type="synonym">Tardigrade</name>
    <dbReference type="NCBI Taxonomy" id="947166"/>
    <lineage>
        <taxon>Eukaryota</taxon>
        <taxon>Metazoa</taxon>
        <taxon>Ecdysozoa</taxon>
        <taxon>Tardigrada</taxon>
        <taxon>Eutardigrada</taxon>
        <taxon>Parachela</taxon>
        <taxon>Hypsibioidea</taxon>
        <taxon>Ramazzottiidae</taxon>
        <taxon>Ramazzottius</taxon>
    </lineage>
</organism>
<dbReference type="Proteomes" id="UP000186922">
    <property type="component" value="Unassembled WGS sequence"/>
</dbReference>
<dbReference type="InterPro" id="IPR036857">
    <property type="entry name" value="Thyroglobulin_1_sf"/>
</dbReference>
<feature type="compositionally biased region" description="Polar residues" evidence="6">
    <location>
        <begin position="259"/>
        <end position="269"/>
    </location>
</feature>
<reference evidence="8 9" key="1">
    <citation type="journal article" date="2016" name="Nat. Commun.">
        <title>Extremotolerant tardigrade genome and improved radiotolerance of human cultured cells by tardigrade-unique protein.</title>
        <authorList>
            <person name="Hashimoto T."/>
            <person name="Horikawa D.D."/>
            <person name="Saito Y."/>
            <person name="Kuwahara H."/>
            <person name="Kozuka-Hata H."/>
            <person name="Shin-I T."/>
            <person name="Minakuchi Y."/>
            <person name="Ohishi K."/>
            <person name="Motoyama A."/>
            <person name="Aizu T."/>
            <person name="Enomoto A."/>
            <person name="Kondo K."/>
            <person name="Tanaka S."/>
            <person name="Hara Y."/>
            <person name="Koshikawa S."/>
            <person name="Sagara H."/>
            <person name="Miura T."/>
            <person name="Yokobori S."/>
            <person name="Miyagawa K."/>
            <person name="Suzuki Y."/>
            <person name="Kubo T."/>
            <person name="Oyama M."/>
            <person name="Kohara Y."/>
            <person name="Fujiyama A."/>
            <person name="Arakawa K."/>
            <person name="Katayama T."/>
            <person name="Toyoda A."/>
            <person name="Kunieda T."/>
        </authorList>
    </citation>
    <scope>NUCLEOTIDE SEQUENCE [LARGE SCALE GENOMIC DNA]</scope>
    <source>
        <strain evidence="8 9">YOKOZUNA-1</strain>
    </source>
</reference>
<comment type="caution">
    <text evidence="5">Lacks conserved residue(s) required for the propagation of feature annotation.</text>
</comment>
<proteinExistence type="predicted"/>
<evidence type="ECO:0000256" key="5">
    <source>
        <dbReference type="PROSITE-ProRule" id="PRU00500"/>
    </source>
</evidence>
<keyword evidence="4" id="KW-1015">Disulfide bond</keyword>
<dbReference type="SMART" id="SM00211">
    <property type="entry name" value="TY"/>
    <property type="match status" value="2"/>
</dbReference>
<name>A0A1D1URI3_RAMVA</name>
<dbReference type="Pfam" id="PF00086">
    <property type="entry name" value="Thyroglobulin_1"/>
    <property type="match status" value="2"/>
</dbReference>
<dbReference type="AlphaFoldDB" id="A0A1D1URI3"/>
<keyword evidence="2" id="KW-0964">Secreted</keyword>
<dbReference type="InterPro" id="IPR051950">
    <property type="entry name" value="Dev_reg/Prot_inhib"/>
</dbReference>
<accession>A0A1D1URI3</accession>
<keyword evidence="3" id="KW-0677">Repeat</keyword>
<feature type="domain" description="Thyroglobulin type-1" evidence="7">
    <location>
        <begin position="177"/>
        <end position="242"/>
    </location>
</feature>
<sequence length="304" mass="33554">MTECLRKRAEGLYWQSRGNVGTIMTECRSNVDYAAFQGRGSSYVCLDRYGGSVPGIPKKASDCSKWLDDEGNPVVPAINKPLERTDPVTAPGECTAARDQAQQLLKKGMQDVFPPECKANGEYQKEQRSPFGMNCVDREGKFVQGSTMQRGQPGRLNCDEWVDDNGNAVDRSKPSTKGKCKAEQEKALQEIKKGLQDVSPPRCKINGDYETEQSNFFNKYCVDREGNMVPGSSVKIQGKVNCDDWVDDNGYPRQGPVGVSTTPKSTSHRPTGADTANAMSTTKNYIKLVPMKRPMGLLYSARPD</sequence>
<evidence type="ECO:0000256" key="4">
    <source>
        <dbReference type="ARBA" id="ARBA00023157"/>
    </source>
</evidence>
<dbReference type="PROSITE" id="PS51162">
    <property type="entry name" value="THYROGLOBULIN_1_2"/>
    <property type="match status" value="2"/>
</dbReference>
<comment type="subcellular location">
    <subcellularLocation>
        <location evidence="1">Secreted</location>
    </subcellularLocation>
</comment>
<feature type="domain" description="Thyroglobulin type-1" evidence="7">
    <location>
        <begin position="91"/>
        <end position="158"/>
    </location>
</feature>
<evidence type="ECO:0000259" key="7">
    <source>
        <dbReference type="PROSITE" id="PS51162"/>
    </source>
</evidence>
<evidence type="ECO:0000313" key="8">
    <source>
        <dbReference type="EMBL" id="GAU92316.1"/>
    </source>
</evidence>
<evidence type="ECO:0000256" key="3">
    <source>
        <dbReference type="ARBA" id="ARBA00022737"/>
    </source>
</evidence>
<comment type="caution">
    <text evidence="8">The sequence shown here is derived from an EMBL/GenBank/DDBJ whole genome shotgun (WGS) entry which is preliminary data.</text>
</comment>
<keyword evidence="9" id="KW-1185">Reference proteome</keyword>
<evidence type="ECO:0000256" key="6">
    <source>
        <dbReference type="SAM" id="MobiDB-lite"/>
    </source>
</evidence>
<dbReference type="PANTHER" id="PTHR12352:SF3">
    <property type="entry name" value="NIDOGEN-2"/>
    <property type="match status" value="1"/>
</dbReference>
<dbReference type="GO" id="GO:0005615">
    <property type="term" value="C:extracellular space"/>
    <property type="evidence" value="ECO:0007669"/>
    <property type="project" value="TreeGrafter"/>
</dbReference>
<dbReference type="InterPro" id="IPR000716">
    <property type="entry name" value="Thyroglobulin_1"/>
</dbReference>
<dbReference type="SUPFAM" id="SSF57610">
    <property type="entry name" value="Thyroglobulin type-1 domain"/>
    <property type="match status" value="2"/>
</dbReference>
<feature type="region of interest" description="Disordered" evidence="6">
    <location>
        <begin position="253"/>
        <end position="277"/>
    </location>
</feature>
<evidence type="ECO:0000313" key="9">
    <source>
        <dbReference type="Proteomes" id="UP000186922"/>
    </source>
</evidence>
<evidence type="ECO:0000256" key="2">
    <source>
        <dbReference type="ARBA" id="ARBA00022525"/>
    </source>
</evidence>
<gene>
    <name evidence="8" type="primary">RvY_04412-1</name>
    <name evidence="8" type="synonym">RvY_04412.1</name>
    <name evidence="8" type="ORF">RvY_04412</name>
</gene>
<dbReference type="OrthoDB" id="6409105at2759"/>
<dbReference type="PANTHER" id="PTHR12352">
    <property type="entry name" value="SECRETED MODULAR CALCIUM-BINDING PROTEIN"/>
    <property type="match status" value="1"/>
</dbReference>
<dbReference type="EMBL" id="BDGG01000002">
    <property type="protein sequence ID" value="GAU92316.1"/>
    <property type="molecule type" value="Genomic_DNA"/>
</dbReference>